<gene>
    <name evidence="1" type="ORF">CLV31_108117</name>
</gene>
<organism evidence="1 2">
    <name type="scientific">Algoriphagus aquaeductus</name>
    <dbReference type="NCBI Taxonomy" id="475299"/>
    <lineage>
        <taxon>Bacteria</taxon>
        <taxon>Pseudomonadati</taxon>
        <taxon>Bacteroidota</taxon>
        <taxon>Cytophagia</taxon>
        <taxon>Cytophagales</taxon>
        <taxon>Cyclobacteriaceae</taxon>
        <taxon>Algoriphagus</taxon>
    </lineage>
</organism>
<proteinExistence type="predicted"/>
<evidence type="ECO:0000313" key="2">
    <source>
        <dbReference type="Proteomes" id="UP000248917"/>
    </source>
</evidence>
<name>A0A326RX93_9BACT</name>
<evidence type="ECO:0000313" key="1">
    <source>
        <dbReference type="EMBL" id="PZV82917.1"/>
    </source>
</evidence>
<keyword evidence="2" id="KW-1185">Reference proteome</keyword>
<protein>
    <submittedName>
        <fullName evidence="1">Uncharacterized protein</fullName>
    </submittedName>
</protein>
<reference evidence="1 2" key="1">
    <citation type="submission" date="2018-06" db="EMBL/GenBank/DDBJ databases">
        <title>Genomic Encyclopedia of Archaeal and Bacterial Type Strains, Phase II (KMG-II): from individual species to whole genera.</title>
        <authorList>
            <person name="Goeker M."/>
        </authorList>
    </citation>
    <scope>NUCLEOTIDE SEQUENCE [LARGE SCALE GENOMIC DNA]</scope>
    <source>
        <strain evidence="1 2">T4</strain>
    </source>
</reference>
<comment type="caution">
    <text evidence="1">The sequence shown here is derived from an EMBL/GenBank/DDBJ whole genome shotgun (WGS) entry which is preliminary data.</text>
</comment>
<dbReference type="EMBL" id="QKTX01000008">
    <property type="protein sequence ID" value="PZV82917.1"/>
    <property type="molecule type" value="Genomic_DNA"/>
</dbReference>
<sequence length="44" mass="5256">MDKSGIKLPSWRKIDKKSKYSFNLEKVDAPEKIQFKIKQNVIFE</sequence>
<dbReference type="Proteomes" id="UP000248917">
    <property type="component" value="Unassembled WGS sequence"/>
</dbReference>
<accession>A0A326RX93</accession>
<dbReference type="AlphaFoldDB" id="A0A326RX93"/>